<dbReference type="SUPFAM" id="SSF116726">
    <property type="entry name" value="TrkA C-terminal domain-like"/>
    <property type="match status" value="2"/>
</dbReference>
<organism evidence="4 5">
    <name type="scientific">Halopiger xanaduensis (strain DSM 18323 / JCM 14033 / SH-6)</name>
    <dbReference type="NCBI Taxonomy" id="797210"/>
    <lineage>
        <taxon>Archaea</taxon>
        <taxon>Methanobacteriati</taxon>
        <taxon>Methanobacteriota</taxon>
        <taxon>Stenosarchaea group</taxon>
        <taxon>Halobacteria</taxon>
        <taxon>Halobacteriales</taxon>
        <taxon>Natrialbaceae</taxon>
        <taxon>Halopiger</taxon>
    </lineage>
</organism>
<feature type="transmembrane region" description="Helical" evidence="1">
    <location>
        <begin position="21"/>
        <end position="42"/>
    </location>
</feature>
<dbReference type="STRING" id="797210.Halxa_2133"/>
<dbReference type="InterPro" id="IPR036291">
    <property type="entry name" value="NAD(P)-bd_dom_sf"/>
</dbReference>
<proteinExistence type="predicted"/>
<dbReference type="GeneID" id="10797095"/>
<feature type="transmembrane region" description="Helical" evidence="1">
    <location>
        <begin position="83"/>
        <end position="108"/>
    </location>
</feature>
<gene>
    <name evidence="4" type="ordered locus">Halxa_2133</name>
</gene>
<feature type="domain" description="RCK N-terminal" evidence="2">
    <location>
        <begin position="348"/>
        <end position="457"/>
    </location>
</feature>
<dbReference type="RefSeq" id="WP_013879651.1">
    <property type="nucleotide sequence ID" value="NC_015666.1"/>
</dbReference>
<dbReference type="AlphaFoldDB" id="F8D8K6"/>
<dbReference type="Pfam" id="PF02080">
    <property type="entry name" value="TrkA_C"/>
    <property type="match status" value="1"/>
</dbReference>
<dbReference type="SUPFAM" id="SSF51735">
    <property type="entry name" value="NAD(P)-binding Rossmann-fold domains"/>
    <property type="match status" value="2"/>
</dbReference>
<evidence type="ECO:0000313" key="4">
    <source>
        <dbReference type="EMBL" id="AEH36758.1"/>
    </source>
</evidence>
<evidence type="ECO:0000259" key="2">
    <source>
        <dbReference type="PROSITE" id="PS51201"/>
    </source>
</evidence>
<evidence type="ECO:0000256" key="1">
    <source>
        <dbReference type="SAM" id="Phobius"/>
    </source>
</evidence>
<dbReference type="GO" id="GO:0006813">
    <property type="term" value="P:potassium ion transport"/>
    <property type="evidence" value="ECO:0007669"/>
    <property type="project" value="InterPro"/>
</dbReference>
<reference evidence="4 5" key="1">
    <citation type="journal article" date="2012" name="Stand. Genomic Sci.">
        <title>Complete genome sequence of Halopiger xanaduensis type strain (SH-6(T)).</title>
        <authorList>
            <person name="Anderson I."/>
            <person name="Tindall B.J."/>
            <person name="Rohde M."/>
            <person name="Lucas S."/>
            <person name="Han J."/>
            <person name="Lapidus A."/>
            <person name="Cheng J.F."/>
            <person name="Goodwin L."/>
            <person name="Pitluck S."/>
            <person name="Peters L."/>
            <person name="Pati A."/>
            <person name="Mikhailova N."/>
            <person name="Pagani I."/>
            <person name="Teshima H."/>
            <person name="Han C."/>
            <person name="Tapia R."/>
            <person name="Land M."/>
            <person name="Woyke T."/>
            <person name="Klenk H.P."/>
            <person name="Kyrpides N."/>
            <person name="Ivanova N."/>
        </authorList>
    </citation>
    <scope>NUCLEOTIDE SEQUENCE [LARGE SCALE GENOMIC DNA]</scope>
    <source>
        <strain evidence="5">DSM 18323 / JCM 14033 / SH-6</strain>
    </source>
</reference>
<dbReference type="eggNOG" id="arCOG01960">
    <property type="taxonomic scope" value="Archaea"/>
</dbReference>
<keyword evidence="1" id="KW-1133">Transmembrane helix</keyword>
<dbReference type="PROSITE" id="PS51202">
    <property type="entry name" value="RCK_C"/>
    <property type="match status" value="2"/>
</dbReference>
<evidence type="ECO:0000259" key="3">
    <source>
        <dbReference type="PROSITE" id="PS51202"/>
    </source>
</evidence>
<name>F8D8K6_HALXS</name>
<dbReference type="InterPro" id="IPR003148">
    <property type="entry name" value="RCK_N"/>
</dbReference>
<dbReference type="HOGENOM" id="CLU_035216_0_0_2"/>
<dbReference type="PANTHER" id="PTHR43833:SF13">
    <property type="entry name" value="POTASSIUM CHANNEL PROTEIN 2-RELATED"/>
    <property type="match status" value="1"/>
</dbReference>
<feature type="domain" description="RCK N-terminal" evidence="2">
    <location>
        <begin position="123"/>
        <end position="237"/>
    </location>
</feature>
<feature type="domain" description="RCK C-terminal" evidence="3">
    <location>
        <begin position="255"/>
        <end position="339"/>
    </location>
</feature>
<protein>
    <submittedName>
        <fullName evidence="4">TrkA-N domain protein</fullName>
    </submittedName>
</protein>
<dbReference type="InterPro" id="IPR006037">
    <property type="entry name" value="RCK_C"/>
</dbReference>
<keyword evidence="1" id="KW-0472">Membrane</keyword>
<dbReference type="OrthoDB" id="43518at2157"/>
<evidence type="ECO:0000313" key="5">
    <source>
        <dbReference type="Proteomes" id="UP000006794"/>
    </source>
</evidence>
<dbReference type="InterPro" id="IPR036721">
    <property type="entry name" value="RCK_C_sf"/>
</dbReference>
<dbReference type="PROSITE" id="PS51201">
    <property type="entry name" value="RCK_N"/>
    <property type="match status" value="2"/>
</dbReference>
<feature type="domain" description="RCK C-terminal" evidence="3">
    <location>
        <begin position="469"/>
        <end position="552"/>
    </location>
</feature>
<dbReference type="EMBL" id="CP002839">
    <property type="protein sequence ID" value="AEH36758.1"/>
    <property type="molecule type" value="Genomic_DNA"/>
</dbReference>
<dbReference type="Gene3D" id="1.10.287.70">
    <property type="match status" value="1"/>
</dbReference>
<dbReference type="Pfam" id="PF02254">
    <property type="entry name" value="TrkA_N"/>
    <property type="match status" value="2"/>
</dbReference>
<dbReference type="PANTHER" id="PTHR43833">
    <property type="entry name" value="POTASSIUM CHANNEL PROTEIN 2-RELATED-RELATED"/>
    <property type="match status" value="1"/>
</dbReference>
<dbReference type="GO" id="GO:0008324">
    <property type="term" value="F:monoatomic cation transmembrane transporter activity"/>
    <property type="evidence" value="ECO:0007669"/>
    <property type="project" value="InterPro"/>
</dbReference>
<sequence length="553" mass="59803">MPDRRSLADRVPRRLTRRHRLVLIYGVAVVAVVLFYTVIYNLGMRYLEHRPHSIFRSLQTVTETMTTTGFGADSPWATPVMNLLMVAIQVTGILIGFVALRVLVIPLFERTPIHLDDRLTSKDDHVVVAEYRRDTGVLLDELEELDADYVLIESDEEEAKRLSDDGYQAINGDPEDRADLDRAMIEDASLLITDAEDRTASILLTALEANPDLRTISFTESTRHDAALTEIGVDRAVAPHALIGRRLAEKATTPVALENGDAESITVREILVRRESPLHGVRLGESPVADHPELTLVGGWFDGVLRLSPPSDTRLTPNTVLVVAGPAGVIDDVSSEVAGVRPSSPARHERILVAGAGEGGAAAVDALPDDVSVAVVDQSADAVIEPDIVGDITEPGTLRAAGLEEASALIVTVDDDASALLTIATARSLSDDVEILARVTDTRKVTPAFKAGADYVLSVQQTSARLVAAEVHGERVVDPTSQIRIVRTDAAPFVGDSLIDFRRDTERGWTVVGIVRDGTILTDEHATIESDDDVIVAGSDETIREFERTVDAS</sequence>
<accession>F8D8K6</accession>
<dbReference type="Proteomes" id="UP000006794">
    <property type="component" value="Chromosome"/>
</dbReference>
<dbReference type="KEGG" id="hxa:Halxa_2133"/>
<keyword evidence="5" id="KW-1185">Reference proteome</keyword>
<dbReference type="SUPFAM" id="SSF81324">
    <property type="entry name" value="Voltage-gated potassium channels"/>
    <property type="match status" value="1"/>
</dbReference>
<dbReference type="InterPro" id="IPR050721">
    <property type="entry name" value="Trk_Ktr_HKT_K-transport"/>
</dbReference>
<dbReference type="Gene3D" id="3.30.70.1450">
    <property type="entry name" value="Regulator of K+ conductance, C-terminal domain"/>
    <property type="match status" value="2"/>
</dbReference>
<dbReference type="Gene3D" id="3.40.50.720">
    <property type="entry name" value="NAD(P)-binding Rossmann-like Domain"/>
    <property type="match status" value="2"/>
</dbReference>
<keyword evidence="1" id="KW-0812">Transmembrane</keyword>